<dbReference type="PANTHER" id="PTHR24384:SF189">
    <property type="entry name" value="C2H2-TYPE DOMAIN-CONTAINING PROTEIN-RELATED"/>
    <property type="match status" value="1"/>
</dbReference>
<protein>
    <recommendedName>
        <fullName evidence="12">C2H2-type domain-containing protein</fullName>
    </recommendedName>
</protein>
<evidence type="ECO:0000313" key="14">
    <source>
        <dbReference type="Proteomes" id="UP000708208"/>
    </source>
</evidence>
<accession>A0A8J2JHE9</accession>
<evidence type="ECO:0000313" key="13">
    <source>
        <dbReference type="EMBL" id="CAG7718152.1"/>
    </source>
</evidence>
<keyword evidence="14" id="KW-1185">Reference proteome</keyword>
<evidence type="ECO:0000256" key="7">
    <source>
        <dbReference type="ARBA" id="ARBA00023125"/>
    </source>
</evidence>
<keyword evidence="7" id="KW-0238">DNA-binding</keyword>
<evidence type="ECO:0000256" key="11">
    <source>
        <dbReference type="SAM" id="MobiDB-lite"/>
    </source>
</evidence>
<organism evidence="13 14">
    <name type="scientific">Allacma fusca</name>
    <dbReference type="NCBI Taxonomy" id="39272"/>
    <lineage>
        <taxon>Eukaryota</taxon>
        <taxon>Metazoa</taxon>
        <taxon>Ecdysozoa</taxon>
        <taxon>Arthropoda</taxon>
        <taxon>Hexapoda</taxon>
        <taxon>Collembola</taxon>
        <taxon>Symphypleona</taxon>
        <taxon>Sminthuridae</taxon>
        <taxon>Allacma</taxon>
    </lineage>
</organism>
<dbReference type="InterPro" id="IPR050752">
    <property type="entry name" value="C2H2-ZF_domain"/>
</dbReference>
<dbReference type="GO" id="GO:0000981">
    <property type="term" value="F:DNA-binding transcription factor activity, RNA polymerase II-specific"/>
    <property type="evidence" value="ECO:0007669"/>
    <property type="project" value="TreeGrafter"/>
</dbReference>
<comment type="caution">
    <text evidence="13">The sequence shown here is derived from an EMBL/GenBank/DDBJ whole genome shotgun (WGS) entry which is preliminary data.</text>
</comment>
<keyword evidence="8" id="KW-0804">Transcription</keyword>
<keyword evidence="6" id="KW-0805">Transcription regulation</keyword>
<dbReference type="SMART" id="SM00355">
    <property type="entry name" value="ZnF_C2H2"/>
    <property type="match status" value="7"/>
</dbReference>
<name>A0A8J2JHE9_9HEXA</name>
<evidence type="ECO:0000256" key="3">
    <source>
        <dbReference type="ARBA" id="ARBA00022737"/>
    </source>
</evidence>
<keyword evidence="5" id="KW-0862">Zinc</keyword>
<dbReference type="AlphaFoldDB" id="A0A8J2JHE9"/>
<evidence type="ECO:0000256" key="10">
    <source>
        <dbReference type="PROSITE-ProRule" id="PRU00042"/>
    </source>
</evidence>
<feature type="domain" description="C2H2-type" evidence="12">
    <location>
        <begin position="161"/>
        <end position="189"/>
    </location>
</feature>
<feature type="domain" description="C2H2-type" evidence="12">
    <location>
        <begin position="264"/>
        <end position="292"/>
    </location>
</feature>
<evidence type="ECO:0000256" key="6">
    <source>
        <dbReference type="ARBA" id="ARBA00023015"/>
    </source>
</evidence>
<dbReference type="OrthoDB" id="6077919at2759"/>
<dbReference type="PROSITE" id="PS50157">
    <property type="entry name" value="ZINC_FINGER_C2H2_2"/>
    <property type="match status" value="5"/>
</dbReference>
<dbReference type="GO" id="GO:0005634">
    <property type="term" value="C:nucleus"/>
    <property type="evidence" value="ECO:0007669"/>
    <property type="project" value="UniProtKB-SubCell"/>
</dbReference>
<keyword evidence="4 10" id="KW-0863">Zinc-finger</keyword>
<keyword evidence="9" id="KW-0539">Nucleus</keyword>
<keyword evidence="3" id="KW-0677">Repeat</keyword>
<feature type="compositionally biased region" description="Basic and acidic residues" evidence="11">
    <location>
        <begin position="109"/>
        <end position="122"/>
    </location>
</feature>
<evidence type="ECO:0000256" key="8">
    <source>
        <dbReference type="ARBA" id="ARBA00023163"/>
    </source>
</evidence>
<evidence type="ECO:0000256" key="9">
    <source>
        <dbReference type="ARBA" id="ARBA00023242"/>
    </source>
</evidence>
<keyword evidence="2" id="KW-0479">Metal-binding</keyword>
<reference evidence="13" key="1">
    <citation type="submission" date="2021-06" db="EMBL/GenBank/DDBJ databases">
        <authorList>
            <person name="Hodson N. C."/>
            <person name="Mongue J. A."/>
            <person name="Jaron S. K."/>
        </authorList>
    </citation>
    <scope>NUCLEOTIDE SEQUENCE</scope>
</reference>
<evidence type="ECO:0000256" key="4">
    <source>
        <dbReference type="ARBA" id="ARBA00022771"/>
    </source>
</evidence>
<feature type="region of interest" description="Disordered" evidence="11">
    <location>
        <begin position="1"/>
        <end position="38"/>
    </location>
</feature>
<feature type="domain" description="C2H2-type" evidence="12">
    <location>
        <begin position="134"/>
        <end position="162"/>
    </location>
</feature>
<evidence type="ECO:0000256" key="1">
    <source>
        <dbReference type="ARBA" id="ARBA00004123"/>
    </source>
</evidence>
<proteinExistence type="predicted"/>
<dbReference type="InterPro" id="IPR013087">
    <property type="entry name" value="Znf_C2H2_type"/>
</dbReference>
<evidence type="ECO:0000256" key="5">
    <source>
        <dbReference type="ARBA" id="ARBA00022833"/>
    </source>
</evidence>
<dbReference type="EMBL" id="CAJVCH010051250">
    <property type="protein sequence ID" value="CAG7718152.1"/>
    <property type="molecule type" value="Genomic_DNA"/>
</dbReference>
<dbReference type="Proteomes" id="UP000708208">
    <property type="component" value="Unassembled WGS sequence"/>
</dbReference>
<dbReference type="GO" id="GO:0000978">
    <property type="term" value="F:RNA polymerase II cis-regulatory region sequence-specific DNA binding"/>
    <property type="evidence" value="ECO:0007669"/>
    <property type="project" value="TreeGrafter"/>
</dbReference>
<feature type="domain" description="C2H2-type" evidence="12">
    <location>
        <begin position="190"/>
        <end position="218"/>
    </location>
</feature>
<feature type="domain" description="C2H2-type" evidence="12">
    <location>
        <begin position="293"/>
        <end position="321"/>
    </location>
</feature>
<dbReference type="PROSITE" id="PS00028">
    <property type="entry name" value="ZINC_FINGER_C2H2_1"/>
    <property type="match status" value="6"/>
</dbReference>
<dbReference type="Pfam" id="PF00096">
    <property type="entry name" value="zf-C2H2"/>
    <property type="match status" value="5"/>
</dbReference>
<comment type="subcellular location">
    <subcellularLocation>
        <location evidence="1">Nucleus</location>
    </subcellularLocation>
</comment>
<evidence type="ECO:0000256" key="2">
    <source>
        <dbReference type="ARBA" id="ARBA00022723"/>
    </source>
</evidence>
<sequence>MWPTLSTGLKSKGLELTDPSSTIKYEPHESEASSGSTWVKTEATEDLLEYRACNVSERSGMGSEVIRIEERLDGANSDAETSTWSSNRHLRIKFKPVNNSDDDALDSVPAKDEGHRPERKPTEVAVEPVTLKKFNCEFCPRSFKYKCLLVNHVCGSHEEKHKCEFCPKAFKSKYVLENHILNKHEEDKEFQCSKCNRAFVTQKKLDSHMNGIHAKQSTIKCELCPRSFKCKSRLVNHVCRSYKYKSQLVNHICRSHGVDQGKVLKCEFCPKFFKSKWTLEEHIVNTHVEDKEFECSKCKKAFITQNKLDSHMNERHKKHPKFVCKYCPFTYRLKKNFLKHMEDHDSTGDHYNDERFKCETCEHKQL</sequence>
<feature type="region of interest" description="Disordered" evidence="11">
    <location>
        <begin position="101"/>
        <end position="122"/>
    </location>
</feature>
<gene>
    <name evidence="13" type="ORF">AFUS01_LOCUS7569</name>
</gene>
<dbReference type="PANTHER" id="PTHR24384">
    <property type="entry name" value="FINGER PUTATIVE TRANSCRIPTION FACTOR FAMILY-RELATED"/>
    <property type="match status" value="1"/>
</dbReference>
<dbReference type="GO" id="GO:0008270">
    <property type="term" value="F:zinc ion binding"/>
    <property type="evidence" value="ECO:0007669"/>
    <property type="project" value="UniProtKB-KW"/>
</dbReference>
<evidence type="ECO:0000259" key="12">
    <source>
        <dbReference type="PROSITE" id="PS50157"/>
    </source>
</evidence>